<feature type="compositionally biased region" description="Low complexity" evidence="1">
    <location>
        <begin position="204"/>
        <end position="215"/>
    </location>
</feature>
<feature type="chain" id="PRO_5034447218" evidence="3">
    <location>
        <begin position="21"/>
        <end position="1255"/>
    </location>
</feature>
<feature type="compositionally biased region" description="Polar residues" evidence="1">
    <location>
        <begin position="668"/>
        <end position="677"/>
    </location>
</feature>
<feature type="compositionally biased region" description="Polar residues" evidence="1">
    <location>
        <begin position="168"/>
        <end position="181"/>
    </location>
</feature>
<feature type="compositionally biased region" description="Low complexity" evidence="1">
    <location>
        <begin position="520"/>
        <end position="539"/>
    </location>
</feature>
<evidence type="ECO:0000256" key="2">
    <source>
        <dbReference type="SAM" id="Phobius"/>
    </source>
</evidence>
<name>A0A8H4VBP1_9HYPO</name>
<dbReference type="GO" id="GO:0007232">
    <property type="term" value="P:osmosensory signaling pathway via Sho1 osmosensor"/>
    <property type="evidence" value="ECO:0007669"/>
    <property type="project" value="InterPro"/>
</dbReference>
<feature type="region of interest" description="Disordered" evidence="1">
    <location>
        <begin position="1179"/>
        <end position="1255"/>
    </location>
</feature>
<dbReference type="GO" id="GO:0030010">
    <property type="term" value="P:establishment of cell polarity"/>
    <property type="evidence" value="ECO:0007669"/>
    <property type="project" value="TreeGrafter"/>
</dbReference>
<keyword evidence="3" id="KW-0732">Signal</keyword>
<feature type="compositionally biased region" description="Low complexity" evidence="1">
    <location>
        <begin position="1133"/>
        <end position="1144"/>
    </location>
</feature>
<dbReference type="GO" id="GO:0030427">
    <property type="term" value="C:site of polarized growth"/>
    <property type="evidence" value="ECO:0007669"/>
    <property type="project" value="TreeGrafter"/>
</dbReference>
<feature type="region of interest" description="Disordered" evidence="1">
    <location>
        <begin position="668"/>
        <end position="707"/>
    </location>
</feature>
<dbReference type="GO" id="GO:0001402">
    <property type="term" value="P:signal transduction involved in filamentous growth"/>
    <property type="evidence" value="ECO:0007669"/>
    <property type="project" value="TreeGrafter"/>
</dbReference>
<keyword evidence="2" id="KW-0812">Transmembrane</keyword>
<feature type="region of interest" description="Disordered" evidence="1">
    <location>
        <begin position="508"/>
        <end position="565"/>
    </location>
</feature>
<organism evidence="4 5">
    <name type="scientific">Ophiocordyceps camponoti-floridani</name>
    <dbReference type="NCBI Taxonomy" id="2030778"/>
    <lineage>
        <taxon>Eukaryota</taxon>
        <taxon>Fungi</taxon>
        <taxon>Dikarya</taxon>
        <taxon>Ascomycota</taxon>
        <taxon>Pezizomycotina</taxon>
        <taxon>Sordariomycetes</taxon>
        <taxon>Hypocreomycetidae</taxon>
        <taxon>Hypocreales</taxon>
        <taxon>Ophiocordycipitaceae</taxon>
        <taxon>Ophiocordyceps</taxon>
    </lineage>
</organism>
<comment type="caution">
    <text evidence="4">The sequence shown here is derived from an EMBL/GenBank/DDBJ whole genome shotgun (WGS) entry which is preliminary data.</text>
</comment>
<feature type="compositionally biased region" description="Low complexity" evidence="1">
    <location>
        <begin position="457"/>
        <end position="471"/>
    </location>
</feature>
<feature type="compositionally biased region" description="Polar residues" evidence="1">
    <location>
        <begin position="583"/>
        <end position="615"/>
    </location>
</feature>
<evidence type="ECO:0000256" key="1">
    <source>
        <dbReference type="SAM" id="MobiDB-lite"/>
    </source>
</evidence>
<evidence type="ECO:0000313" key="4">
    <source>
        <dbReference type="EMBL" id="KAF4583238.1"/>
    </source>
</evidence>
<feature type="compositionally biased region" description="Polar residues" evidence="1">
    <location>
        <begin position="1233"/>
        <end position="1242"/>
    </location>
</feature>
<evidence type="ECO:0000256" key="3">
    <source>
        <dbReference type="SAM" id="SignalP"/>
    </source>
</evidence>
<reference evidence="4 5" key="1">
    <citation type="journal article" date="2020" name="G3 (Bethesda)">
        <title>Genetic Underpinnings of Host Manipulation by Ophiocordyceps as Revealed by Comparative Transcriptomics.</title>
        <authorList>
            <person name="Will I."/>
            <person name="Das B."/>
            <person name="Trinh T."/>
            <person name="Brachmann A."/>
            <person name="Ohm R.A."/>
            <person name="de Bekker C."/>
        </authorList>
    </citation>
    <scope>NUCLEOTIDE SEQUENCE [LARGE SCALE GENOMIC DNA]</scope>
    <source>
        <strain evidence="4 5">EC05</strain>
    </source>
</reference>
<feature type="compositionally biased region" description="Polar residues" evidence="1">
    <location>
        <begin position="870"/>
        <end position="883"/>
    </location>
</feature>
<feature type="compositionally biased region" description="Basic and acidic residues" evidence="1">
    <location>
        <begin position="25"/>
        <end position="34"/>
    </location>
</feature>
<dbReference type="GO" id="GO:0005034">
    <property type="term" value="F:osmosensor activity"/>
    <property type="evidence" value="ECO:0007669"/>
    <property type="project" value="InterPro"/>
</dbReference>
<dbReference type="EMBL" id="JAACLJ010000007">
    <property type="protein sequence ID" value="KAF4583238.1"/>
    <property type="molecule type" value="Genomic_DNA"/>
</dbReference>
<dbReference type="AlphaFoldDB" id="A0A8H4VBP1"/>
<feature type="compositionally biased region" description="Low complexity" evidence="1">
    <location>
        <begin position="929"/>
        <end position="950"/>
    </location>
</feature>
<feature type="region of interest" description="Disordered" evidence="1">
    <location>
        <begin position="581"/>
        <end position="620"/>
    </location>
</feature>
<feature type="compositionally biased region" description="Low complexity" evidence="1">
    <location>
        <begin position="889"/>
        <end position="902"/>
    </location>
</feature>
<feature type="compositionally biased region" description="Low complexity" evidence="1">
    <location>
        <begin position="1189"/>
        <end position="1198"/>
    </location>
</feature>
<keyword evidence="5" id="KW-1185">Reference proteome</keyword>
<protein>
    <submittedName>
        <fullName evidence="4">Mucin family signaling protein</fullName>
    </submittedName>
</protein>
<feature type="region of interest" description="Disordered" evidence="1">
    <location>
        <begin position="852"/>
        <end position="957"/>
    </location>
</feature>
<feature type="compositionally biased region" description="Basic residues" evidence="1">
    <location>
        <begin position="1179"/>
        <end position="1188"/>
    </location>
</feature>
<feature type="compositionally biased region" description="Low complexity" evidence="1">
    <location>
        <begin position="799"/>
        <end position="821"/>
    </location>
</feature>
<feature type="compositionally biased region" description="Polar residues" evidence="1">
    <location>
        <begin position="259"/>
        <end position="288"/>
    </location>
</feature>
<feature type="compositionally biased region" description="Polar residues" evidence="1">
    <location>
        <begin position="296"/>
        <end position="353"/>
    </location>
</feature>
<dbReference type="OrthoDB" id="3366093at2759"/>
<gene>
    <name evidence="4" type="ORF">GQ602_006382</name>
</gene>
<dbReference type="Proteomes" id="UP000562929">
    <property type="component" value="Unassembled WGS sequence"/>
</dbReference>
<dbReference type="PANTHER" id="PTHR35778">
    <property type="entry name" value="SIGNALING MUCIN HKR1-RELATED"/>
    <property type="match status" value="1"/>
</dbReference>
<feature type="compositionally biased region" description="Polar residues" evidence="1">
    <location>
        <begin position="903"/>
        <end position="923"/>
    </location>
</feature>
<dbReference type="GO" id="GO:0009986">
    <property type="term" value="C:cell surface"/>
    <property type="evidence" value="ECO:0007669"/>
    <property type="project" value="TreeGrafter"/>
</dbReference>
<keyword evidence="2" id="KW-0472">Membrane</keyword>
<feature type="compositionally biased region" description="Low complexity" evidence="1">
    <location>
        <begin position="143"/>
        <end position="156"/>
    </location>
</feature>
<sequence>MHTKSNAVTVALALIGLVAAGPDPEQPRINEITRHTFNSNSSSSSQTLTGTGNSFSTDPDASSSTQRLLDELVADLLRTDAEAITREGDGSVLTSVAPPALTDAPRETGATPYSTTVQSGSTQRSELVSHDSTQKPSSDRPESGSTSNSGPSSSEGPSDRSRPVSLKTPASSSPDSTLQKPSSDKADISSTQRLVVSNKGAFQGPSTGSPGPGSTQKPASSSHDSPQGSTNSKPEQSPTSHDSAGASSTGSVYKPGSPSHDSPQGSTNSKLEQSPTSHDSAGASSTGSVYKPGSPSHDSPQGSTNSKLEQSPTSHDSAGASSTGSEYKPGSSSHDSAQGSATVKPEPSSTSKPDATRNSHLDLPSDVGIVIGPNGIVTSSPSATPTSRESFSDANPRTTTPGAAPSNTGSEIETEPPVGGGKTGLRKGVKMPPTDKVVKQPVTNVAATLPTPPVNGSSSEPAEPLASSSSSTKDGILAPVSHIATGLLPVPGAKTSSSAPAAVYSSSSVAAPTTRAEFPASTTSAAVSASSNVGSDGVVPIPSNRDVFSRPGGSGVGNPSASASSTVASVPTSVAAPIGNVAPITSQTTRPDPMGTTYSGVDTSSSVASRFNSTEPDTRTDGLLPVVTSKVPLLTPLVPAVNSILPGPANSTLPTSTVAASSYLSDPTAVSTSSLTDPTVPPPIAVSPTGTAPTAKTRLAVPSSVSSSVRDTATETLISANSSAAYTPPATASPTESDGLIPLLSSLLTQTPSATQLSSDSTLNTTLNIPSTATSPSLPLTSNLLNTTTASTVAEAPVTSTTSLETATGSLTTGSGSLPTTMPVTNATSSSDLSSQSTKAALNTTTWAAPEATASSTLSSTTELPMSTSVANATETATKTTSLYRFPPSSTHTAASTSTLSSEDPSTTVEPTISSHGPTTAVTTEHKASSTVVSQKPSSSSVSWASQSSSEPPLPAPTSFPKYIAPSKPAASAPVGTRNITIALNNMVVNSGIDAISTYNIISRLLPTLISLSLASRSADKIVVFSLERCGGSAQSFNFLAHTSFPDDEALVSQLQMNLGLPNSPIYTTTAPELTKLIEKNLEAAGQSMTAKDTEAATKLRENLDKFHNVTMEHCVTKKSGKGANNGGDLGSNGNAPNPANPGNQTEKEKLTTMGVAFGVVGAGFMYGAAMFIIARRYKRKRQTHRRSSSLSNSQESSEMAQPSPALMGGALPSRDYFHGEGRDSRGSGRSGMANSGRTANISAPVAAENSLGWS</sequence>
<feature type="compositionally biased region" description="Polar residues" evidence="1">
    <location>
        <begin position="216"/>
        <end position="251"/>
    </location>
</feature>
<feature type="compositionally biased region" description="Polar residues" evidence="1">
    <location>
        <begin position="46"/>
        <end position="66"/>
    </location>
</feature>
<feature type="compositionally biased region" description="Polar residues" evidence="1">
    <location>
        <begin position="376"/>
        <end position="411"/>
    </location>
</feature>
<dbReference type="PANTHER" id="PTHR35778:SF1">
    <property type="entry name" value="SIGNALING MUCIN HKR1-RELATED"/>
    <property type="match status" value="1"/>
</dbReference>
<feature type="region of interest" description="Disordered" evidence="1">
    <location>
        <begin position="84"/>
        <end position="474"/>
    </location>
</feature>
<dbReference type="GO" id="GO:0005576">
    <property type="term" value="C:extracellular region"/>
    <property type="evidence" value="ECO:0007669"/>
    <property type="project" value="TreeGrafter"/>
</dbReference>
<feature type="transmembrane region" description="Helical" evidence="2">
    <location>
        <begin position="1154"/>
        <end position="1175"/>
    </location>
</feature>
<feature type="region of interest" description="Disordered" evidence="1">
    <location>
        <begin position="21"/>
        <end position="66"/>
    </location>
</feature>
<feature type="compositionally biased region" description="Basic and acidic residues" evidence="1">
    <location>
        <begin position="1216"/>
        <end position="1227"/>
    </location>
</feature>
<dbReference type="GO" id="GO:0031505">
    <property type="term" value="P:fungal-type cell wall organization"/>
    <property type="evidence" value="ECO:0007669"/>
    <property type="project" value="TreeGrafter"/>
</dbReference>
<feature type="compositionally biased region" description="Polar residues" evidence="1">
    <location>
        <begin position="111"/>
        <end position="126"/>
    </location>
</feature>
<feature type="compositionally biased region" description="Basic and acidic residues" evidence="1">
    <location>
        <begin position="127"/>
        <end position="142"/>
    </location>
</feature>
<dbReference type="GO" id="GO:0005886">
    <property type="term" value="C:plasma membrane"/>
    <property type="evidence" value="ECO:0007669"/>
    <property type="project" value="InterPro"/>
</dbReference>
<feature type="signal peptide" evidence="3">
    <location>
        <begin position="1"/>
        <end position="20"/>
    </location>
</feature>
<feature type="region of interest" description="Disordered" evidence="1">
    <location>
        <begin position="794"/>
        <end position="837"/>
    </location>
</feature>
<evidence type="ECO:0000313" key="5">
    <source>
        <dbReference type="Proteomes" id="UP000562929"/>
    </source>
</evidence>
<dbReference type="InterPro" id="IPR039295">
    <property type="entry name" value="MSB2"/>
</dbReference>
<proteinExistence type="predicted"/>
<feature type="compositionally biased region" description="Low complexity" evidence="1">
    <location>
        <begin position="852"/>
        <end position="869"/>
    </location>
</feature>
<feature type="region of interest" description="Disordered" evidence="1">
    <location>
        <begin position="1117"/>
        <end position="1147"/>
    </location>
</feature>
<dbReference type="GO" id="GO:0006972">
    <property type="term" value="P:hyperosmotic response"/>
    <property type="evidence" value="ECO:0007669"/>
    <property type="project" value="TreeGrafter"/>
</dbReference>
<keyword evidence="2" id="KW-1133">Transmembrane helix</keyword>
<accession>A0A8H4VBP1</accession>